<feature type="domain" description="HTH marR-type" evidence="4">
    <location>
        <begin position="1"/>
        <end position="139"/>
    </location>
</feature>
<dbReference type="STRING" id="35752.SAMN05421541_109303"/>
<keyword evidence="2 5" id="KW-0238">DNA-binding</keyword>
<gene>
    <name evidence="5" type="ORF">SAMN05421541_109303</name>
</gene>
<name>A0A1I2I511_9ACTN</name>
<dbReference type="PANTHER" id="PTHR42756:SF1">
    <property type="entry name" value="TRANSCRIPTIONAL REPRESSOR OF EMRAB OPERON"/>
    <property type="match status" value="1"/>
</dbReference>
<protein>
    <submittedName>
        <fullName evidence="5">DNA-binding transcriptional regulator, MarR family</fullName>
    </submittedName>
</protein>
<evidence type="ECO:0000256" key="2">
    <source>
        <dbReference type="ARBA" id="ARBA00023125"/>
    </source>
</evidence>
<dbReference type="PROSITE" id="PS50995">
    <property type="entry name" value="HTH_MARR_2"/>
    <property type="match status" value="1"/>
</dbReference>
<reference evidence="5 6" key="1">
    <citation type="submission" date="2016-10" db="EMBL/GenBank/DDBJ databases">
        <authorList>
            <person name="de Groot N.N."/>
        </authorList>
    </citation>
    <scope>NUCLEOTIDE SEQUENCE [LARGE SCALE GENOMIC DNA]</scope>
    <source>
        <strain evidence="5 6">DSM 43019</strain>
    </source>
</reference>
<organism evidence="5 6">
    <name type="scientific">Actinoplanes philippinensis</name>
    <dbReference type="NCBI Taxonomy" id="35752"/>
    <lineage>
        <taxon>Bacteria</taxon>
        <taxon>Bacillati</taxon>
        <taxon>Actinomycetota</taxon>
        <taxon>Actinomycetes</taxon>
        <taxon>Micromonosporales</taxon>
        <taxon>Micromonosporaceae</taxon>
        <taxon>Actinoplanes</taxon>
    </lineage>
</organism>
<dbReference type="PRINTS" id="PR00598">
    <property type="entry name" value="HTHMARR"/>
</dbReference>
<dbReference type="SMART" id="SM00347">
    <property type="entry name" value="HTH_MARR"/>
    <property type="match status" value="1"/>
</dbReference>
<dbReference type="InterPro" id="IPR036388">
    <property type="entry name" value="WH-like_DNA-bd_sf"/>
</dbReference>
<dbReference type="SUPFAM" id="SSF46785">
    <property type="entry name" value="Winged helix' DNA-binding domain"/>
    <property type="match status" value="1"/>
</dbReference>
<dbReference type="Proteomes" id="UP000199645">
    <property type="component" value="Unassembled WGS sequence"/>
</dbReference>
<dbReference type="Pfam" id="PF12802">
    <property type="entry name" value="MarR_2"/>
    <property type="match status" value="1"/>
</dbReference>
<evidence type="ECO:0000256" key="1">
    <source>
        <dbReference type="ARBA" id="ARBA00023015"/>
    </source>
</evidence>
<dbReference type="PANTHER" id="PTHR42756">
    <property type="entry name" value="TRANSCRIPTIONAL REGULATOR, MARR"/>
    <property type="match status" value="1"/>
</dbReference>
<evidence type="ECO:0000259" key="4">
    <source>
        <dbReference type="PROSITE" id="PS50995"/>
    </source>
</evidence>
<dbReference type="RefSeq" id="WP_093618044.1">
    <property type="nucleotide sequence ID" value="NZ_BOMT01000053.1"/>
</dbReference>
<dbReference type="GO" id="GO:0003677">
    <property type="term" value="F:DNA binding"/>
    <property type="evidence" value="ECO:0007669"/>
    <property type="project" value="UniProtKB-KW"/>
</dbReference>
<evidence type="ECO:0000313" key="5">
    <source>
        <dbReference type="EMBL" id="SFF37254.1"/>
    </source>
</evidence>
<dbReference type="InterPro" id="IPR011991">
    <property type="entry name" value="ArsR-like_HTH"/>
</dbReference>
<dbReference type="AlphaFoldDB" id="A0A1I2I511"/>
<dbReference type="GO" id="GO:0003700">
    <property type="term" value="F:DNA-binding transcription factor activity"/>
    <property type="evidence" value="ECO:0007669"/>
    <property type="project" value="InterPro"/>
</dbReference>
<keyword evidence="1" id="KW-0805">Transcription regulation</keyword>
<dbReference type="CDD" id="cd00090">
    <property type="entry name" value="HTH_ARSR"/>
    <property type="match status" value="1"/>
</dbReference>
<dbReference type="InterPro" id="IPR000835">
    <property type="entry name" value="HTH_MarR-typ"/>
</dbReference>
<dbReference type="Gene3D" id="1.10.10.10">
    <property type="entry name" value="Winged helix-like DNA-binding domain superfamily/Winged helix DNA-binding domain"/>
    <property type="match status" value="1"/>
</dbReference>
<evidence type="ECO:0000256" key="3">
    <source>
        <dbReference type="ARBA" id="ARBA00023163"/>
    </source>
</evidence>
<dbReference type="OrthoDB" id="3173926at2"/>
<sequence>MELADVLATNKALVKVAKLYRSAQAEVLSGLALHPGQDVLLWMLGQEPGGVTVSEIAARLGVEQPTVTRSLTRLEHGGWFVRQSVPGDRRATRITLTDKGLSTIPEIEAAWRTLAETATAGIATEQQAILIGLLEKVRENLLTLTDESAG</sequence>
<dbReference type="InterPro" id="IPR036390">
    <property type="entry name" value="WH_DNA-bd_sf"/>
</dbReference>
<keyword evidence="6" id="KW-1185">Reference proteome</keyword>
<evidence type="ECO:0000313" key="6">
    <source>
        <dbReference type="Proteomes" id="UP000199645"/>
    </source>
</evidence>
<accession>A0A1I2I511</accession>
<dbReference type="EMBL" id="FONV01000009">
    <property type="protein sequence ID" value="SFF37254.1"/>
    <property type="molecule type" value="Genomic_DNA"/>
</dbReference>
<proteinExistence type="predicted"/>
<keyword evidence="3" id="KW-0804">Transcription</keyword>